<accession>A0AAJ0B224</accession>
<evidence type="ECO:0000313" key="6">
    <source>
        <dbReference type="EMBL" id="KAK1750211.1"/>
    </source>
</evidence>
<evidence type="ECO:0000256" key="2">
    <source>
        <dbReference type="ARBA" id="ARBA00022801"/>
    </source>
</evidence>
<keyword evidence="3" id="KW-0347">Helicase</keyword>
<dbReference type="InterPro" id="IPR041679">
    <property type="entry name" value="DNA2/NAM7-like_C"/>
</dbReference>
<dbReference type="PANTHER" id="PTHR43788">
    <property type="entry name" value="DNA2/NAM7 HELICASE FAMILY MEMBER"/>
    <property type="match status" value="1"/>
</dbReference>
<feature type="domain" description="DNA2/NAM7 helicase-like C-terminal" evidence="5">
    <location>
        <begin position="475"/>
        <end position="679"/>
    </location>
</feature>
<dbReference type="EMBL" id="MU839848">
    <property type="protein sequence ID" value="KAK1750211.1"/>
    <property type="molecule type" value="Genomic_DNA"/>
</dbReference>
<sequence length="714" mass="80466">MVPPIYKFHDVEEFAIRHREATEIETGIETGKLRAFNNEQQVYEAWVLKKSPWSTYTILADLDGMKYVLPSVGKGFSIRFADEPDGETWLSCRREIEETDVIDHQPGRDLYELEVEVSPNIQKKLKQFLVPLFGSIDKPKLSKVPKKPILIHIRLVMSTATPKCEVGALDILMQKGASQQSQDAFAYLLDFKPPTWAIDFFSLFPHLRDTNQIPSEAARNAVQKNIGRFDEDQMAAFNSLSVLKCGVCFVPGGPGAGKTTWSLSVATAAQAGPIPVKVLILVDINKTADDVADRVRALYNQLGLKKTVIRLGNWARQGDFTKGFLMMFGQPTSANPDHAPTLDEAAWQRFCTGFPNPEQAHVEVLKIIGGAPHTLKWRQKHREPFRQSLIPLYRETLLEADCIVTTPVTARYHLAGSYEPDIIVFDECGHARELSVMISLAYFQPAVWFFTGDHRQTEPYVEASDHISPYASQLRVSTMERADVCNAIPYQLLINHRAYGGLERLASELFYAGVMRSDKSGDDVFPPSTMYLLTWLGELAGGKLMSSTPRLLIANASTQRSQQAGTSSFHPGHQRFVVEQIQRLLVDQKFVQAGSNLRGTIMVISPYREAVFRYRQAIKEVIARAQRRRIRVMTTDTAQGQEADVVFLDMVKEFPTRHVANPKRLCVSLTRAKQAEIILMEEGLKRRFDGPRYLELVWKRCSHGIDGTLARKAL</sequence>
<keyword evidence="4" id="KW-0067">ATP-binding</keyword>
<dbReference type="SUPFAM" id="SSF52540">
    <property type="entry name" value="P-loop containing nucleoside triphosphate hydrolases"/>
    <property type="match status" value="1"/>
</dbReference>
<dbReference type="PANTHER" id="PTHR43788:SF8">
    <property type="entry name" value="DNA-BINDING PROTEIN SMUBP-2"/>
    <property type="match status" value="1"/>
</dbReference>
<evidence type="ECO:0000259" key="5">
    <source>
        <dbReference type="Pfam" id="PF13087"/>
    </source>
</evidence>
<dbReference type="AlphaFoldDB" id="A0AAJ0B224"/>
<keyword evidence="2 6" id="KW-0378">Hydrolase</keyword>
<gene>
    <name evidence="6" type="ORF">QBC47DRAFT_438901</name>
</gene>
<dbReference type="GO" id="GO:0016787">
    <property type="term" value="F:hydrolase activity"/>
    <property type="evidence" value="ECO:0007669"/>
    <property type="project" value="UniProtKB-KW"/>
</dbReference>
<proteinExistence type="predicted"/>
<evidence type="ECO:0000256" key="1">
    <source>
        <dbReference type="ARBA" id="ARBA00022741"/>
    </source>
</evidence>
<dbReference type="InterPro" id="IPR050534">
    <property type="entry name" value="Coronavir_polyprotein_1ab"/>
</dbReference>
<protein>
    <submittedName>
        <fullName evidence="6">P-loop containing nucleoside triphosphate hydrolase protein</fullName>
    </submittedName>
</protein>
<dbReference type="GO" id="GO:0043139">
    <property type="term" value="F:5'-3' DNA helicase activity"/>
    <property type="evidence" value="ECO:0007669"/>
    <property type="project" value="TreeGrafter"/>
</dbReference>
<name>A0AAJ0B224_9PEZI</name>
<evidence type="ECO:0000256" key="3">
    <source>
        <dbReference type="ARBA" id="ARBA00022806"/>
    </source>
</evidence>
<dbReference type="Proteomes" id="UP001239445">
    <property type="component" value="Unassembled WGS sequence"/>
</dbReference>
<dbReference type="InterPro" id="IPR027417">
    <property type="entry name" value="P-loop_NTPase"/>
</dbReference>
<evidence type="ECO:0000256" key="4">
    <source>
        <dbReference type="ARBA" id="ARBA00022840"/>
    </source>
</evidence>
<dbReference type="Pfam" id="PF13087">
    <property type="entry name" value="AAA_12"/>
    <property type="match status" value="1"/>
</dbReference>
<organism evidence="6 7">
    <name type="scientific">Echria macrotheca</name>
    <dbReference type="NCBI Taxonomy" id="438768"/>
    <lineage>
        <taxon>Eukaryota</taxon>
        <taxon>Fungi</taxon>
        <taxon>Dikarya</taxon>
        <taxon>Ascomycota</taxon>
        <taxon>Pezizomycotina</taxon>
        <taxon>Sordariomycetes</taxon>
        <taxon>Sordariomycetidae</taxon>
        <taxon>Sordariales</taxon>
        <taxon>Schizotheciaceae</taxon>
        <taxon>Echria</taxon>
    </lineage>
</organism>
<evidence type="ECO:0000313" key="7">
    <source>
        <dbReference type="Proteomes" id="UP001239445"/>
    </source>
</evidence>
<keyword evidence="7" id="KW-1185">Reference proteome</keyword>
<dbReference type="GO" id="GO:0005524">
    <property type="term" value="F:ATP binding"/>
    <property type="evidence" value="ECO:0007669"/>
    <property type="project" value="UniProtKB-KW"/>
</dbReference>
<reference evidence="6" key="1">
    <citation type="submission" date="2023-06" db="EMBL/GenBank/DDBJ databases">
        <title>Genome-scale phylogeny and comparative genomics of the fungal order Sordariales.</title>
        <authorList>
            <consortium name="Lawrence Berkeley National Laboratory"/>
            <person name="Hensen N."/>
            <person name="Bonometti L."/>
            <person name="Westerberg I."/>
            <person name="Brannstrom I.O."/>
            <person name="Guillou S."/>
            <person name="Cros-Aarteil S."/>
            <person name="Calhoun S."/>
            <person name="Haridas S."/>
            <person name="Kuo A."/>
            <person name="Mondo S."/>
            <person name="Pangilinan J."/>
            <person name="Riley R."/>
            <person name="Labutti K."/>
            <person name="Andreopoulos B."/>
            <person name="Lipzen A."/>
            <person name="Chen C."/>
            <person name="Yanf M."/>
            <person name="Daum C."/>
            <person name="Ng V."/>
            <person name="Clum A."/>
            <person name="Steindorff A."/>
            <person name="Ohm R."/>
            <person name="Martin F."/>
            <person name="Silar P."/>
            <person name="Natvig D."/>
            <person name="Lalanne C."/>
            <person name="Gautier V."/>
            <person name="Ament-Velasquez S.L."/>
            <person name="Kruys A."/>
            <person name="Hutchinson M.I."/>
            <person name="Powell A.J."/>
            <person name="Barry K."/>
            <person name="Miller A.N."/>
            <person name="Grigoriev I.V."/>
            <person name="Debuchy R."/>
            <person name="Gladieux P."/>
            <person name="Thoren M.H."/>
            <person name="Johannesson H."/>
        </authorList>
    </citation>
    <scope>NUCLEOTIDE SEQUENCE</scope>
    <source>
        <strain evidence="6">PSN4</strain>
    </source>
</reference>
<comment type="caution">
    <text evidence="6">The sequence shown here is derived from an EMBL/GenBank/DDBJ whole genome shotgun (WGS) entry which is preliminary data.</text>
</comment>
<keyword evidence="1" id="KW-0547">Nucleotide-binding</keyword>
<dbReference type="Gene3D" id="3.40.50.300">
    <property type="entry name" value="P-loop containing nucleotide triphosphate hydrolases"/>
    <property type="match status" value="2"/>
</dbReference>